<evidence type="ECO:0000313" key="3">
    <source>
        <dbReference type="Proteomes" id="UP000628854"/>
    </source>
</evidence>
<proteinExistence type="predicted"/>
<dbReference type="Pfam" id="PF04940">
    <property type="entry name" value="BLUF"/>
    <property type="match status" value="1"/>
</dbReference>
<reference evidence="3" key="1">
    <citation type="journal article" date="2019" name="Int. J. Syst. Evol. Microbiol.">
        <title>The Global Catalogue of Microorganisms (GCM) 10K type strain sequencing project: providing services to taxonomists for standard genome sequencing and annotation.</title>
        <authorList>
            <consortium name="The Broad Institute Genomics Platform"/>
            <consortium name="The Broad Institute Genome Sequencing Center for Infectious Disease"/>
            <person name="Wu L."/>
            <person name="Ma J."/>
        </authorList>
    </citation>
    <scope>NUCLEOTIDE SEQUENCE [LARGE SCALE GENOMIC DNA]</scope>
    <source>
        <strain evidence="3">CGMCC 1.15928</strain>
    </source>
</reference>
<dbReference type="PROSITE" id="PS50925">
    <property type="entry name" value="BLUF"/>
    <property type="match status" value="1"/>
</dbReference>
<evidence type="ECO:0000313" key="2">
    <source>
        <dbReference type="EMBL" id="GGB61110.1"/>
    </source>
</evidence>
<dbReference type="SUPFAM" id="SSF54975">
    <property type="entry name" value="Acylphosphatase/BLUF domain-like"/>
    <property type="match status" value="1"/>
</dbReference>
<dbReference type="EMBL" id="BMKF01000001">
    <property type="protein sequence ID" value="GGB61110.1"/>
    <property type="molecule type" value="Genomic_DNA"/>
</dbReference>
<protein>
    <recommendedName>
        <fullName evidence="1">BLUF domain-containing protein</fullName>
    </recommendedName>
</protein>
<dbReference type="SMART" id="SM01034">
    <property type="entry name" value="BLUF"/>
    <property type="match status" value="1"/>
</dbReference>
<dbReference type="Gene3D" id="3.30.70.100">
    <property type="match status" value="1"/>
</dbReference>
<dbReference type="RefSeq" id="WP_084393568.1">
    <property type="nucleotide sequence ID" value="NZ_BMKF01000001.1"/>
</dbReference>
<dbReference type="InterPro" id="IPR007024">
    <property type="entry name" value="BLUF_domain"/>
</dbReference>
<feature type="domain" description="BLUF" evidence="1">
    <location>
        <begin position="1"/>
        <end position="92"/>
    </location>
</feature>
<sequence>MQRLIYTSSARYNLKPSHINDILGHARANNRNVGITGLLVFHEGVFLQVLEGEHSTLTQLYARIRRDWRHTDCKALLAEPVAARMFPDWTMAYRPGEALEAMQTRLLGDIMSVVGSCKSGEFEDHPMLNVYLRAFVTSVRMRDAA</sequence>
<dbReference type="InterPro" id="IPR036046">
    <property type="entry name" value="Acylphosphatase-like_dom_sf"/>
</dbReference>
<keyword evidence="3" id="KW-1185">Reference proteome</keyword>
<organism evidence="2 3">
    <name type="scientific">Henriciella pelagia</name>
    <dbReference type="NCBI Taxonomy" id="1977912"/>
    <lineage>
        <taxon>Bacteria</taxon>
        <taxon>Pseudomonadati</taxon>
        <taxon>Pseudomonadota</taxon>
        <taxon>Alphaproteobacteria</taxon>
        <taxon>Hyphomonadales</taxon>
        <taxon>Hyphomonadaceae</taxon>
        <taxon>Henriciella</taxon>
    </lineage>
</organism>
<gene>
    <name evidence="2" type="ORF">GCM10011503_07070</name>
</gene>
<dbReference type="Proteomes" id="UP000628854">
    <property type="component" value="Unassembled WGS sequence"/>
</dbReference>
<accession>A0ABQ1J9P9</accession>
<evidence type="ECO:0000259" key="1">
    <source>
        <dbReference type="PROSITE" id="PS50925"/>
    </source>
</evidence>
<name>A0ABQ1J9P9_9PROT</name>
<comment type="caution">
    <text evidence="2">The sequence shown here is derived from an EMBL/GenBank/DDBJ whole genome shotgun (WGS) entry which is preliminary data.</text>
</comment>